<dbReference type="InterPro" id="IPR006603">
    <property type="entry name" value="PQ-loop_rpt"/>
</dbReference>
<keyword evidence="3 7" id="KW-0812">Transmembrane</keyword>
<reference evidence="9" key="1">
    <citation type="submission" date="2016-09" db="EMBL/GenBank/DDBJ databases">
        <authorList>
            <person name="Jeantristanb JTB J.-T."/>
            <person name="Ricardo R."/>
        </authorList>
    </citation>
    <scope>NUCLEOTIDE SEQUENCE [LARGE SCALE GENOMIC DNA]</scope>
</reference>
<evidence type="ECO:0000256" key="6">
    <source>
        <dbReference type="SAM" id="MobiDB-lite"/>
    </source>
</evidence>
<accession>A0A238FEK3</accession>
<feature type="transmembrane region" description="Helical" evidence="7">
    <location>
        <begin position="388"/>
        <end position="409"/>
    </location>
</feature>
<dbReference type="PANTHER" id="PTHR21347">
    <property type="entry name" value="CLEFT LIP AND PALATE ASSOCIATED TRANSMEMBRANE PROTEIN-RELATED"/>
    <property type="match status" value="1"/>
</dbReference>
<dbReference type="EMBL" id="FMSP01000008">
    <property type="protein sequence ID" value="SCV72252.1"/>
    <property type="molecule type" value="Genomic_DNA"/>
</dbReference>
<name>A0A238FEK3_9BASI</name>
<feature type="region of interest" description="Disordered" evidence="6">
    <location>
        <begin position="85"/>
        <end position="112"/>
    </location>
</feature>
<feature type="region of interest" description="Disordered" evidence="6">
    <location>
        <begin position="662"/>
        <end position="688"/>
    </location>
</feature>
<evidence type="ECO:0000256" key="3">
    <source>
        <dbReference type="ARBA" id="ARBA00022692"/>
    </source>
</evidence>
<keyword evidence="9" id="KW-1185">Reference proteome</keyword>
<evidence type="ECO:0000256" key="7">
    <source>
        <dbReference type="SAM" id="Phobius"/>
    </source>
</evidence>
<keyword evidence="5 7" id="KW-0472">Membrane</keyword>
<feature type="transmembrane region" description="Helical" evidence="7">
    <location>
        <begin position="421"/>
        <end position="444"/>
    </location>
</feature>
<evidence type="ECO:0000256" key="1">
    <source>
        <dbReference type="ARBA" id="ARBA00004141"/>
    </source>
</evidence>
<sequence>MTDTGAGAGAGATAGSGGAPVAAGAVGVGAGAGAAGTRRRDQAEAPGFFDNPIVKSLAQAYMVYVVVNWGCELCLRYLPGTSQHSSAKGITPLTPTPSGGVPSSVQGGGGTAASTAGRVVAELGPLETLVGVWEEGSLLDVIARLSTSSDGEASTDASVLPEVKWPGIPYASGWEAKVFETEFEVPKSVQHNASLYLDVFVTRADAGMDAEERLHVRKLLTRYMPLRKVRQAKKLIGSSKPTEEELALEAIELEREKNEIKPIVSYYHPNVTLELITGSGNVAYTNLPDPLKVHVNKVGEKKDEGGNGYMYPILWANDFSLMKEHMQPINTTTSRLPIRIEFKPTSHFKWQIWATLEDSMTKSSQSGAPGTGDAFDVIKRIFVEGNPYMLIATIVCSILHMVFEFLAFTSDVKHWRSKKDLVGASVNTIITNVVVQLIIVLYLMDHNEDTSNVILLTQGLGLAVEAWKITKAVDISVVPQNAGVLPYKVLIKDKHVLSEEEKRTQEYDRLAFRIVGYATVPCLIAYTFYSLYYNEHKGWYSFCITTAVSFVYAFGFVQLVPQLIINYKLKSVAHLPMKAMAYKFFGTIIDDLAAFVVKQPLVSWEKPEGGVGHASEFHRLAVFRDDVVFLVLLYQMYIYHVDPTRANEYGQKLTEEEAKRLLEEKKEEEDRTEGKEVKEVSAEERKKQ</sequence>
<feature type="transmembrane region" description="Helical" evidence="7">
    <location>
        <begin position="510"/>
        <end position="532"/>
    </location>
</feature>
<feature type="compositionally biased region" description="Low complexity" evidence="6">
    <location>
        <begin position="96"/>
        <end position="105"/>
    </location>
</feature>
<keyword evidence="4 7" id="KW-1133">Transmembrane helix</keyword>
<dbReference type="InterPro" id="IPR008429">
    <property type="entry name" value="CLPTM1"/>
</dbReference>
<proteinExistence type="inferred from homology"/>
<comment type="similarity">
    <text evidence="2">Belongs to the CLPTM1 family.</text>
</comment>
<evidence type="ECO:0000256" key="2">
    <source>
        <dbReference type="ARBA" id="ARBA00009310"/>
    </source>
</evidence>
<dbReference type="STRING" id="269621.A0A238FEK3"/>
<dbReference type="GO" id="GO:0016020">
    <property type="term" value="C:membrane"/>
    <property type="evidence" value="ECO:0007669"/>
    <property type="project" value="UniProtKB-SubCell"/>
</dbReference>
<evidence type="ECO:0000256" key="5">
    <source>
        <dbReference type="ARBA" id="ARBA00023136"/>
    </source>
</evidence>
<dbReference type="GO" id="GO:0012505">
    <property type="term" value="C:endomembrane system"/>
    <property type="evidence" value="ECO:0007669"/>
    <property type="project" value="TreeGrafter"/>
</dbReference>
<organism evidence="8 9">
    <name type="scientific">Microbotryum intermedium</name>
    <dbReference type="NCBI Taxonomy" id="269621"/>
    <lineage>
        <taxon>Eukaryota</taxon>
        <taxon>Fungi</taxon>
        <taxon>Dikarya</taxon>
        <taxon>Basidiomycota</taxon>
        <taxon>Pucciniomycotina</taxon>
        <taxon>Microbotryomycetes</taxon>
        <taxon>Microbotryales</taxon>
        <taxon>Microbotryaceae</taxon>
        <taxon>Microbotryum</taxon>
    </lineage>
</organism>
<dbReference type="Pfam" id="PF04193">
    <property type="entry name" value="PQ-loop"/>
    <property type="match status" value="1"/>
</dbReference>
<dbReference type="PANTHER" id="PTHR21347:SF0">
    <property type="entry name" value="LIPID SCRAMBLASE CLPTM1L"/>
    <property type="match status" value="1"/>
</dbReference>
<comment type="subcellular location">
    <subcellularLocation>
        <location evidence="1">Membrane</location>
        <topology evidence="1">Multi-pass membrane protein</topology>
    </subcellularLocation>
</comment>
<evidence type="ECO:0000313" key="8">
    <source>
        <dbReference type="EMBL" id="SCV72252.1"/>
    </source>
</evidence>
<dbReference type="AlphaFoldDB" id="A0A238FEK3"/>
<dbReference type="Proteomes" id="UP000198372">
    <property type="component" value="Unassembled WGS sequence"/>
</dbReference>
<feature type="transmembrane region" description="Helical" evidence="7">
    <location>
        <begin position="538"/>
        <end position="560"/>
    </location>
</feature>
<evidence type="ECO:0000313" key="9">
    <source>
        <dbReference type="Proteomes" id="UP000198372"/>
    </source>
</evidence>
<protein>
    <submittedName>
        <fullName evidence="8">BQ2448_4946 protein</fullName>
    </submittedName>
</protein>
<dbReference type="Pfam" id="PF05602">
    <property type="entry name" value="CLPTM1"/>
    <property type="match status" value="1"/>
</dbReference>
<dbReference type="OrthoDB" id="378564at2759"/>
<gene>
    <name evidence="8" type="ORF">BQ2448_4946</name>
</gene>
<evidence type="ECO:0000256" key="4">
    <source>
        <dbReference type="ARBA" id="ARBA00022989"/>
    </source>
</evidence>